<keyword evidence="4" id="KW-1185">Reference proteome</keyword>
<dbReference type="Proteomes" id="UP000254866">
    <property type="component" value="Unassembled WGS sequence"/>
</dbReference>
<dbReference type="InterPro" id="IPR019595">
    <property type="entry name" value="DUF2470"/>
</dbReference>
<evidence type="ECO:0000256" key="1">
    <source>
        <dbReference type="SAM" id="Phobius"/>
    </source>
</evidence>
<dbReference type="OrthoDB" id="5553410at2759"/>
<protein>
    <recommendedName>
        <fullName evidence="2">DUF2470 domain-containing protein</fullName>
    </recommendedName>
</protein>
<dbReference type="RefSeq" id="XP_031872808.1">
    <property type="nucleotide sequence ID" value="XM_032008754.1"/>
</dbReference>
<dbReference type="GeneID" id="43592980"/>
<evidence type="ECO:0000313" key="4">
    <source>
        <dbReference type="Proteomes" id="UP000254866"/>
    </source>
</evidence>
<dbReference type="AlphaFoldDB" id="A0A370TXA1"/>
<feature type="transmembrane region" description="Helical" evidence="1">
    <location>
        <begin position="115"/>
        <end position="134"/>
    </location>
</feature>
<reference evidence="3 4" key="1">
    <citation type="journal article" date="2018" name="IMA Fungus">
        <title>IMA Genome-F 9: Draft genome sequence of Annulohypoxylon stygium, Aspergillus mulundensis, Berkeleyomyces basicola (syn. Thielaviopsis basicola), Ceratocystis smalleyi, two Cercospora beticola strains, Coleophoma cylindrospora, Fusarium fracticaudum, Phialophora cf. hyalina, and Morchella septimelata.</title>
        <authorList>
            <person name="Wingfield B.D."/>
            <person name="Bills G.F."/>
            <person name="Dong Y."/>
            <person name="Huang W."/>
            <person name="Nel W.J."/>
            <person name="Swalarsk-Parry B.S."/>
            <person name="Vaghefi N."/>
            <person name="Wilken P.M."/>
            <person name="An Z."/>
            <person name="de Beer Z.W."/>
            <person name="De Vos L."/>
            <person name="Chen L."/>
            <person name="Duong T.A."/>
            <person name="Gao Y."/>
            <person name="Hammerbacher A."/>
            <person name="Kikkert J.R."/>
            <person name="Li Y."/>
            <person name="Li H."/>
            <person name="Li K."/>
            <person name="Li Q."/>
            <person name="Liu X."/>
            <person name="Ma X."/>
            <person name="Naidoo K."/>
            <person name="Pethybridge S.J."/>
            <person name="Sun J."/>
            <person name="Steenkamp E.T."/>
            <person name="van der Nest M.A."/>
            <person name="van Wyk S."/>
            <person name="Wingfield M.J."/>
            <person name="Xiong C."/>
            <person name="Yue Q."/>
            <person name="Zhang X."/>
        </authorList>
    </citation>
    <scope>NUCLEOTIDE SEQUENCE [LARGE SCALE GENOMIC DNA]</scope>
    <source>
        <strain evidence="3 4">BP 5553</strain>
    </source>
</reference>
<dbReference type="Pfam" id="PF10615">
    <property type="entry name" value="DUF2470"/>
    <property type="match status" value="1"/>
</dbReference>
<sequence length="228" mass="26357">MANLAPTPKDAAAKERIIKHMNADHQVSLSYYLQHFKKLSASEARSPLLEDVSFESMTVRASNGKTHSIPFNPPMKTWADARGRTVDMDREARDALDISDVRVTEYHRPRSPFHVFVFTACLFTMVIFMTRSKIVPGTWFYDKVLPWFPGGPEWFVWIVDMIGIPVLGIHLTEVFLLDRTRLRKYGVERGSSLWWKWMASCFIEGFGCFQRIDAMVRRTKKAIEKGNH</sequence>
<gene>
    <name evidence="3" type="ORF">BP5553_00131</name>
</gene>
<evidence type="ECO:0000313" key="3">
    <source>
        <dbReference type="EMBL" id="RDL40152.1"/>
    </source>
</evidence>
<dbReference type="PANTHER" id="PTHR37783">
    <property type="entry name" value="MEMBRANE PROTEIN, PUTATIVE (AFU_ORTHOLOGUE AFUA_1G04315)-RELATED"/>
    <property type="match status" value="1"/>
</dbReference>
<dbReference type="PANTHER" id="PTHR37783:SF1">
    <property type="entry name" value="MEMBRANE PROTEIN, PUTATIVE (AFU_ORTHOLOGUE AFUA_1G04315)-RELATED"/>
    <property type="match status" value="1"/>
</dbReference>
<comment type="caution">
    <text evidence="3">The sequence shown here is derived from an EMBL/GenBank/DDBJ whole genome shotgun (WGS) entry which is preliminary data.</text>
</comment>
<evidence type="ECO:0000259" key="2">
    <source>
        <dbReference type="Pfam" id="PF10615"/>
    </source>
</evidence>
<dbReference type="InterPro" id="IPR037119">
    <property type="entry name" value="Haem_oxidase_HugZ-like_sf"/>
</dbReference>
<keyword evidence="1" id="KW-0472">Membrane</keyword>
<feature type="transmembrane region" description="Helical" evidence="1">
    <location>
        <begin position="154"/>
        <end position="177"/>
    </location>
</feature>
<dbReference type="EMBL" id="NPIC01000001">
    <property type="protein sequence ID" value="RDL40152.1"/>
    <property type="molecule type" value="Genomic_DNA"/>
</dbReference>
<accession>A0A370TXA1</accession>
<name>A0A370TXA1_9HELO</name>
<organism evidence="3 4">
    <name type="scientific">Venustampulla echinocandica</name>
    <dbReference type="NCBI Taxonomy" id="2656787"/>
    <lineage>
        <taxon>Eukaryota</taxon>
        <taxon>Fungi</taxon>
        <taxon>Dikarya</taxon>
        <taxon>Ascomycota</taxon>
        <taxon>Pezizomycotina</taxon>
        <taxon>Leotiomycetes</taxon>
        <taxon>Helotiales</taxon>
        <taxon>Pleuroascaceae</taxon>
        <taxon>Venustampulla</taxon>
    </lineage>
</organism>
<proteinExistence type="predicted"/>
<feature type="domain" description="DUF2470" evidence="2">
    <location>
        <begin position="14"/>
        <end position="88"/>
    </location>
</feature>
<keyword evidence="1" id="KW-1133">Transmembrane helix</keyword>
<keyword evidence="1" id="KW-0812">Transmembrane</keyword>
<dbReference type="Gene3D" id="3.20.180.10">
    <property type="entry name" value="PNP-oxidase-like"/>
    <property type="match status" value="1"/>
</dbReference>